<proteinExistence type="predicted"/>
<dbReference type="EMBL" id="CP031222">
    <property type="protein sequence ID" value="AXI04403.1"/>
    <property type="molecule type" value="Genomic_DNA"/>
</dbReference>
<sequence length="246" mass="27692">MTRIVCNFSAGAASAVATKLALQQYPDALIVCVWIKEEHPDNARFRADCEKWFGRDVTIIKDEKYGSSVREVWRRERFMKSRHGAPCTRIIKRAPLDKFAMPGDIQVIGYTADEPWRRDDWLERHPDMPILTPLIDAGLTKSDCLAMVERAGINLPEMYQLGFNNNNCIGCVKGGMGYWNRVRTHFPDDFAEIAAIQAAIGPSANLWVHGGKRISLLELPVDAGRHDEPLPDCSMLCELAERGYTA</sequence>
<dbReference type="Gene3D" id="3.40.50.620">
    <property type="entry name" value="HUPs"/>
    <property type="match status" value="1"/>
</dbReference>
<dbReference type="KEGG" id="mbah:HYN46_16860"/>
<feature type="domain" description="Phosphoadenosine phosphosulphate reductase" evidence="1">
    <location>
        <begin position="4"/>
        <end position="172"/>
    </location>
</feature>
<dbReference type="KEGG" id="mbah:HYN46_17105"/>
<name>A0A345PAQ0_9GAMM</name>
<dbReference type="InterPro" id="IPR014729">
    <property type="entry name" value="Rossmann-like_a/b/a_fold"/>
</dbReference>
<evidence type="ECO:0000313" key="3">
    <source>
        <dbReference type="EMBL" id="AXI04403.1"/>
    </source>
</evidence>
<dbReference type="GO" id="GO:0003824">
    <property type="term" value="F:catalytic activity"/>
    <property type="evidence" value="ECO:0007669"/>
    <property type="project" value="InterPro"/>
</dbReference>
<dbReference type="InterPro" id="IPR002500">
    <property type="entry name" value="PAPS_reduct_dom"/>
</dbReference>
<dbReference type="Proteomes" id="UP000253940">
    <property type="component" value="Chromosome"/>
</dbReference>
<dbReference type="Pfam" id="PF01507">
    <property type="entry name" value="PAPS_reduct"/>
    <property type="match status" value="1"/>
</dbReference>
<dbReference type="OrthoDB" id="7260048at2"/>
<dbReference type="AlphaFoldDB" id="A0A345PAQ0"/>
<evidence type="ECO:0000313" key="4">
    <source>
        <dbReference type="Proteomes" id="UP000253940"/>
    </source>
</evidence>
<protein>
    <recommendedName>
        <fullName evidence="1">Phosphoadenosine phosphosulphate reductase domain-containing protein</fullName>
    </recommendedName>
</protein>
<dbReference type="EMBL" id="CP031222">
    <property type="protein sequence ID" value="AXI04359.1"/>
    <property type="molecule type" value="Genomic_DNA"/>
</dbReference>
<evidence type="ECO:0000259" key="1">
    <source>
        <dbReference type="Pfam" id="PF01507"/>
    </source>
</evidence>
<accession>A0A345PAQ0</accession>
<keyword evidence="4" id="KW-1185">Reference proteome</keyword>
<organism evidence="2 4">
    <name type="scientific">Aquirhabdus parva</name>
    <dbReference type="NCBI Taxonomy" id="2283318"/>
    <lineage>
        <taxon>Bacteria</taxon>
        <taxon>Pseudomonadati</taxon>
        <taxon>Pseudomonadota</taxon>
        <taxon>Gammaproteobacteria</taxon>
        <taxon>Moraxellales</taxon>
        <taxon>Moraxellaceae</taxon>
        <taxon>Aquirhabdus</taxon>
    </lineage>
</organism>
<gene>
    <name evidence="2" type="ORF">HYN46_16860</name>
    <name evidence="3" type="ORF">HYN46_17105</name>
</gene>
<reference evidence="2 4" key="1">
    <citation type="submission" date="2018-07" db="EMBL/GenBank/DDBJ databases">
        <title>Genome sequencing of Moraxellaceae gen. HYN0046.</title>
        <authorList>
            <person name="Kim M."/>
            <person name="Yi H."/>
        </authorList>
    </citation>
    <scope>NUCLEOTIDE SEQUENCE [LARGE SCALE GENOMIC DNA]</scope>
    <source>
        <strain evidence="2 4">HYN0046</strain>
    </source>
</reference>
<dbReference type="RefSeq" id="WP_114900467.1">
    <property type="nucleotide sequence ID" value="NZ_CP031222.1"/>
</dbReference>
<dbReference type="SUPFAM" id="SSF52402">
    <property type="entry name" value="Adenine nucleotide alpha hydrolases-like"/>
    <property type="match status" value="1"/>
</dbReference>
<evidence type="ECO:0000313" key="2">
    <source>
        <dbReference type="EMBL" id="AXI04359.1"/>
    </source>
</evidence>